<dbReference type="PANTHER" id="PTHR31973">
    <property type="entry name" value="POLYPROTEIN, PUTATIVE-RELATED"/>
    <property type="match status" value="1"/>
</dbReference>
<dbReference type="PANTHER" id="PTHR31973:SF195">
    <property type="entry name" value="MUDR FAMILY TRANSPOSASE"/>
    <property type="match status" value="1"/>
</dbReference>
<gene>
    <name evidence="1" type="ORF">Ahy_B03g063100</name>
</gene>
<protein>
    <submittedName>
        <fullName evidence="1">Uncharacterized protein</fullName>
    </submittedName>
</protein>
<organism evidence="1 2">
    <name type="scientific">Arachis hypogaea</name>
    <name type="common">Peanut</name>
    <dbReference type="NCBI Taxonomy" id="3818"/>
    <lineage>
        <taxon>Eukaryota</taxon>
        <taxon>Viridiplantae</taxon>
        <taxon>Streptophyta</taxon>
        <taxon>Embryophyta</taxon>
        <taxon>Tracheophyta</taxon>
        <taxon>Spermatophyta</taxon>
        <taxon>Magnoliopsida</taxon>
        <taxon>eudicotyledons</taxon>
        <taxon>Gunneridae</taxon>
        <taxon>Pentapetalae</taxon>
        <taxon>rosids</taxon>
        <taxon>fabids</taxon>
        <taxon>Fabales</taxon>
        <taxon>Fabaceae</taxon>
        <taxon>Papilionoideae</taxon>
        <taxon>50 kb inversion clade</taxon>
        <taxon>dalbergioids sensu lato</taxon>
        <taxon>Dalbergieae</taxon>
        <taxon>Pterocarpus clade</taxon>
        <taxon>Arachis</taxon>
    </lineage>
</organism>
<sequence length="162" mass="18660">MHVTDEAEIEDVNVPEPNTGWMGYNIESNEEFKSNYQIVNPTEDVKEDDISIEENVTDVANYCWVIRRYNGNHTCIRFIISQDHIKLDSGTIAEAIKPLVEVDPFLKVKSVIAEVQSMFNYTISYRKAWLVKQKTIEKIFGGWEASYEALSTWFEAMAAKEP</sequence>
<dbReference type="AlphaFoldDB" id="A0A444ZWD3"/>
<evidence type="ECO:0000313" key="1">
    <source>
        <dbReference type="EMBL" id="RYR18477.1"/>
    </source>
</evidence>
<dbReference type="STRING" id="3818.A0A444ZWD3"/>
<keyword evidence="2" id="KW-1185">Reference proteome</keyword>
<proteinExistence type="predicted"/>
<dbReference type="EMBL" id="SDMP01000013">
    <property type="protein sequence ID" value="RYR18477.1"/>
    <property type="molecule type" value="Genomic_DNA"/>
</dbReference>
<reference evidence="1 2" key="1">
    <citation type="submission" date="2019-01" db="EMBL/GenBank/DDBJ databases">
        <title>Sequencing of cultivated peanut Arachis hypogaea provides insights into genome evolution and oil improvement.</title>
        <authorList>
            <person name="Chen X."/>
        </authorList>
    </citation>
    <scope>NUCLEOTIDE SEQUENCE [LARGE SCALE GENOMIC DNA]</scope>
    <source>
        <strain evidence="2">cv. Fuhuasheng</strain>
        <tissue evidence="1">Leaves</tissue>
    </source>
</reference>
<evidence type="ECO:0000313" key="2">
    <source>
        <dbReference type="Proteomes" id="UP000289738"/>
    </source>
</evidence>
<dbReference type="Proteomes" id="UP000289738">
    <property type="component" value="Chromosome B03"/>
</dbReference>
<comment type="caution">
    <text evidence="1">The sequence shown here is derived from an EMBL/GenBank/DDBJ whole genome shotgun (WGS) entry which is preliminary data.</text>
</comment>
<accession>A0A444ZWD3</accession>
<name>A0A444ZWD3_ARAHY</name>